<dbReference type="InterPro" id="IPR011034">
    <property type="entry name" value="Formyl_transferase-like_C_sf"/>
</dbReference>
<dbReference type="InterPro" id="IPR002376">
    <property type="entry name" value="Formyl_transf_N"/>
</dbReference>
<feature type="domain" description="Formyl transferase N-terminal" evidence="6">
    <location>
        <begin position="3"/>
        <end position="182"/>
    </location>
</feature>
<dbReference type="SUPFAM" id="SSF53328">
    <property type="entry name" value="Formyltransferase"/>
    <property type="match status" value="1"/>
</dbReference>
<dbReference type="CDD" id="cd08646">
    <property type="entry name" value="FMT_core_Met-tRNA-FMT_N"/>
    <property type="match status" value="1"/>
</dbReference>
<dbReference type="HAMAP" id="MF_00182">
    <property type="entry name" value="Formyl_trans"/>
    <property type="match status" value="1"/>
</dbReference>
<dbReference type="InterPro" id="IPR005794">
    <property type="entry name" value="Fmt"/>
</dbReference>
<keyword evidence="4 5" id="KW-0648">Protein biosynthesis</keyword>
<dbReference type="Pfam" id="PF02911">
    <property type="entry name" value="Formyl_trans_C"/>
    <property type="match status" value="1"/>
</dbReference>
<dbReference type="PANTHER" id="PTHR11138:SF5">
    <property type="entry name" value="METHIONYL-TRNA FORMYLTRANSFERASE, MITOCHONDRIAL"/>
    <property type="match status" value="1"/>
</dbReference>
<feature type="domain" description="Formyl transferase C-terminal" evidence="7">
    <location>
        <begin position="206"/>
        <end position="301"/>
    </location>
</feature>
<evidence type="ECO:0000256" key="5">
    <source>
        <dbReference type="HAMAP-Rule" id="MF_00182"/>
    </source>
</evidence>
<comment type="similarity">
    <text evidence="1 5">Belongs to the Fmt family.</text>
</comment>
<dbReference type="GO" id="GO:0005829">
    <property type="term" value="C:cytosol"/>
    <property type="evidence" value="ECO:0007669"/>
    <property type="project" value="TreeGrafter"/>
</dbReference>
<dbReference type="InterPro" id="IPR036477">
    <property type="entry name" value="Formyl_transf_N_sf"/>
</dbReference>
<dbReference type="Proteomes" id="UP000183404">
    <property type="component" value="Unassembled WGS sequence"/>
</dbReference>
<keyword evidence="3 5" id="KW-0808">Transferase</keyword>
<comment type="catalytic activity">
    <reaction evidence="5">
        <text>L-methionyl-tRNA(fMet) + (6R)-10-formyltetrahydrofolate = N-formyl-L-methionyl-tRNA(fMet) + (6S)-5,6,7,8-tetrahydrofolate + H(+)</text>
        <dbReference type="Rhea" id="RHEA:24380"/>
        <dbReference type="Rhea" id="RHEA-COMP:9952"/>
        <dbReference type="Rhea" id="RHEA-COMP:9953"/>
        <dbReference type="ChEBI" id="CHEBI:15378"/>
        <dbReference type="ChEBI" id="CHEBI:57453"/>
        <dbReference type="ChEBI" id="CHEBI:78530"/>
        <dbReference type="ChEBI" id="CHEBI:78844"/>
        <dbReference type="ChEBI" id="CHEBI:195366"/>
        <dbReference type="EC" id="2.1.2.9"/>
    </reaction>
</comment>
<dbReference type="CDD" id="cd08704">
    <property type="entry name" value="Met_tRNA_FMT_C"/>
    <property type="match status" value="1"/>
</dbReference>
<feature type="binding site" evidence="5">
    <location>
        <begin position="111"/>
        <end position="114"/>
    </location>
    <ligand>
        <name>(6S)-5,6,7,8-tetrahydrofolate</name>
        <dbReference type="ChEBI" id="CHEBI:57453"/>
    </ligand>
</feature>
<evidence type="ECO:0000256" key="2">
    <source>
        <dbReference type="ARBA" id="ARBA00012261"/>
    </source>
</evidence>
<gene>
    <name evidence="5" type="primary">fmt</name>
    <name evidence="8" type="ORF">SAMN04244560_01974</name>
</gene>
<organism evidence="8 9">
    <name type="scientific">Thermoanaerobacter thermohydrosulfuricus</name>
    <name type="common">Clostridium thermohydrosulfuricum</name>
    <dbReference type="NCBI Taxonomy" id="1516"/>
    <lineage>
        <taxon>Bacteria</taxon>
        <taxon>Bacillati</taxon>
        <taxon>Bacillota</taxon>
        <taxon>Clostridia</taxon>
        <taxon>Thermoanaerobacterales</taxon>
        <taxon>Thermoanaerobacteraceae</taxon>
        <taxon>Thermoanaerobacter</taxon>
    </lineage>
</organism>
<dbReference type="Gene3D" id="3.40.50.12230">
    <property type="match status" value="1"/>
</dbReference>
<evidence type="ECO:0000313" key="8">
    <source>
        <dbReference type="EMBL" id="SDG21813.1"/>
    </source>
</evidence>
<evidence type="ECO:0000256" key="3">
    <source>
        <dbReference type="ARBA" id="ARBA00022679"/>
    </source>
</evidence>
<dbReference type="Pfam" id="PF00551">
    <property type="entry name" value="Formyl_trans_N"/>
    <property type="match status" value="1"/>
</dbReference>
<dbReference type="PROSITE" id="PS00373">
    <property type="entry name" value="GART"/>
    <property type="match status" value="1"/>
</dbReference>
<dbReference type="NCBIfam" id="TIGR00460">
    <property type="entry name" value="fmt"/>
    <property type="match status" value="1"/>
</dbReference>
<dbReference type="AlphaFoldDB" id="A0A1G7SFP4"/>
<dbReference type="SUPFAM" id="SSF50486">
    <property type="entry name" value="FMT C-terminal domain-like"/>
    <property type="match status" value="1"/>
</dbReference>
<comment type="function">
    <text evidence="5">Attaches a formyl group to the free amino group of methionyl-tRNA(fMet). The formyl group appears to play a dual role in the initiator identity of N-formylmethionyl-tRNA by promoting its recognition by IF2 and preventing the misappropriation of this tRNA by the elongation apparatus.</text>
</comment>
<dbReference type="EC" id="2.1.2.9" evidence="2 5"/>
<dbReference type="InterPro" id="IPR044135">
    <property type="entry name" value="Met-tRNA-FMT_C"/>
</dbReference>
<dbReference type="InterPro" id="IPR041711">
    <property type="entry name" value="Met-tRNA-FMT_N"/>
</dbReference>
<reference evidence="8 9" key="1">
    <citation type="submission" date="2016-10" db="EMBL/GenBank/DDBJ databases">
        <authorList>
            <person name="de Groot N.N."/>
        </authorList>
    </citation>
    <scope>NUCLEOTIDE SEQUENCE [LARGE SCALE GENOMIC DNA]</scope>
    <source>
        <strain evidence="8 9">DSM 569</strain>
    </source>
</reference>
<evidence type="ECO:0000259" key="6">
    <source>
        <dbReference type="Pfam" id="PF00551"/>
    </source>
</evidence>
<sequence>MLKIVFMGTPDFAVPSLQKLFEEGYDVAAVVTQPDKQKGRGMKLGFSPVKEVALQKGVEILQPEKIKNNPEFLNRLKEINPDVIVVAAYGKILPEEVLTLPKYGCINVHASLLPKYRGAAPINWAIINGEKETGITTMLMDKGLDTGDMLIKKSIPILDKDDAETLHDKLSRLGAEVLIETLKALEKGTLIPVKQREEEASYSPILTKEMGHIDWNKTAEEIRNLIRGMKPWPGCYTFYGDKMLKIWKGEIVEYNGNEENGTVLKSKGDLIVKCGKDALKIVEIQQEGSKKMGIREYLIGHNIPEGTIFR</sequence>
<accession>A0A1G7SFP4</accession>
<evidence type="ECO:0000313" key="9">
    <source>
        <dbReference type="Proteomes" id="UP000183404"/>
    </source>
</evidence>
<dbReference type="InterPro" id="IPR005793">
    <property type="entry name" value="Formyl_trans_C"/>
</dbReference>
<protein>
    <recommendedName>
        <fullName evidence="2 5">Methionyl-tRNA formyltransferase</fullName>
        <ecNumber evidence="2 5">2.1.2.9</ecNumber>
    </recommendedName>
</protein>
<dbReference type="PANTHER" id="PTHR11138">
    <property type="entry name" value="METHIONYL-TRNA FORMYLTRANSFERASE"/>
    <property type="match status" value="1"/>
</dbReference>
<dbReference type="InterPro" id="IPR001555">
    <property type="entry name" value="GART_AS"/>
</dbReference>
<evidence type="ECO:0000256" key="4">
    <source>
        <dbReference type="ARBA" id="ARBA00022917"/>
    </source>
</evidence>
<evidence type="ECO:0000256" key="1">
    <source>
        <dbReference type="ARBA" id="ARBA00010699"/>
    </source>
</evidence>
<evidence type="ECO:0000259" key="7">
    <source>
        <dbReference type="Pfam" id="PF02911"/>
    </source>
</evidence>
<dbReference type="EMBL" id="FNBS01000051">
    <property type="protein sequence ID" value="SDG21813.1"/>
    <property type="molecule type" value="Genomic_DNA"/>
</dbReference>
<name>A0A1G7SFP4_THETY</name>
<proteinExistence type="inferred from homology"/>
<dbReference type="FunFam" id="3.40.50.12230:FF:000001">
    <property type="entry name" value="Methionyl-tRNA formyltransferase"/>
    <property type="match status" value="1"/>
</dbReference>
<dbReference type="GO" id="GO:0004479">
    <property type="term" value="F:methionyl-tRNA formyltransferase activity"/>
    <property type="evidence" value="ECO:0007669"/>
    <property type="project" value="UniProtKB-UniRule"/>
</dbReference>